<keyword evidence="1" id="KW-0812">Transmembrane</keyword>
<protein>
    <recommendedName>
        <fullName evidence="3">Tetratricopeptide repeat-like domain-containing protein</fullName>
    </recommendedName>
</protein>
<evidence type="ECO:0008006" key="3">
    <source>
        <dbReference type="Google" id="ProtNLM"/>
    </source>
</evidence>
<feature type="transmembrane region" description="Helical" evidence="1">
    <location>
        <begin position="6"/>
        <end position="29"/>
    </location>
</feature>
<organism evidence="2">
    <name type="scientific">marine sediment metagenome</name>
    <dbReference type="NCBI Taxonomy" id="412755"/>
    <lineage>
        <taxon>unclassified sequences</taxon>
        <taxon>metagenomes</taxon>
        <taxon>ecological metagenomes</taxon>
    </lineage>
</organism>
<dbReference type="AlphaFoldDB" id="A0A0F8YL32"/>
<keyword evidence="1" id="KW-1133">Transmembrane helix</keyword>
<gene>
    <name evidence="2" type="ORF">LCGC14_2884020</name>
</gene>
<feature type="non-terminal residue" evidence="2">
    <location>
        <position position="174"/>
    </location>
</feature>
<proteinExistence type="predicted"/>
<evidence type="ECO:0000256" key="1">
    <source>
        <dbReference type="SAM" id="Phobius"/>
    </source>
</evidence>
<evidence type="ECO:0000313" key="2">
    <source>
        <dbReference type="EMBL" id="KKK74415.1"/>
    </source>
</evidence>
<sequence length="174" mass="19308">MEKKQFTIRILLAVIVVSILGGIGLWIGFRWQSKTQETRKLDEILTEVDYALSLGYTLRAGDLLSVAADQAYGERNHLRILKRVYQIGKLAGDIESLEIYAKSALTKLPGSLAIKQAYAYAALRSAHYVEALDVLGGMSKSVPLQHLWAEANVVMGNTIRSSDHLQPNLRQLIS</sequence>
<dbReference type="EMBL" id="LAZR01056329">
    <property type="protein sequence ID" value="KKK74415.1"/>
    <property type="molecule type" value="Genomic_DNA"/>
</dbReference>
<name>A0A0F8YL32_9ZZZZ</name>
<reference evidence="2" key="1">
    <citation type="journal article" date="2015" name="Nature">
        <title>Complex archaea that bridge the gap between prokaryotes and eukaryotes.</title>
        <authorList>
            <person name="Spang A."/>
            <person name="Saw J.H."/>
            <person name="Jorgensen S.L."/>
            <person name="Zaremba-Niedzwiedzka K."/>
            <person name="Martijn J."/>
            <person name="Lind A.E."/>
            <person name="van Eijk R."/>
            <person name="Schleper C."/>
            <person name="Guy L."/>
            <person name="Ettema T.J."/>
        </authorList>
    </citation>
    <scope>NUCLEOTIDE SEQUENCE</scope>
</reference>
<accession>A0A0F8YL32</accession>
<comment type="caution">
    <text evidence="2">The sequence shown here is derived from an EMBL/GenBank/DDBJ whole genome shotgun (WGS) entry which is preliminary data.</text>
</comment>
<keyword evidence="1" id="KW-0472">Membrane</keyword>